<dbReference type="PANTHER" id="PTHR33064:SF40">
    <property type="entry name" value="REVERSE TRANSCRIPTASE_RETROTRANSPOSON-DERIVED PROTEIN RNASE H-LIKE DOMAIN-CONTAINING PROTEIN"/>
    <property type="match status" value="1"/>
</dbReference>
<sequence>MKSWLLLKDVKGLLGFLGLTGYYRKFIKDNGTISRPLTKLLKKDGFFWTDSAIAAFEQLKAAMVSAPVLALPNFAKPFVVEMDACDKGIGSVLMQDHRPTLYKKGCENKVADALSHREHPECAVVTVVIPNWVTDIVRNYDGDDEFLRVIQAKSIDDAAYPMFSQQGEFYGRRGGYV</sequence>
<reference evidence="2" key="2">
    <citation type="journal article" date="2024" name="Plant">
        <title>Genomic evolution and insights into agronomic trait innovations of Sesamum species.</title>
        <authorList>
            <person name="Miao H."/>
            <person name="Wang L."/>
            <person name="Qu L."/>
            <person name="Liu H."/>
            <person name="Sun Y."/>
            <person name="Le M."/>
            <person name="Wang Q."/>
            <person name="Wei S."/>
            <person name="Zheng Y."/>
            <person name="Lin W."/>
            <person name="Duan Y."/>
            <person name="Cao H."/>
            <person name="Xiong S."/>
            <person name="Wang X."/>
            <person name="Wei L."/>
            <person name="Li C."/>
            <person name="Ma Q."/>
            <person name="Ju M."/>
            <person name="Zhao R."/>
            <person name="Li G."/>
            <person name="Mu C."/>
            <person name="Tian Q."/>
            <person name="Mei H."/>
            <person name="Zhang T."/>
            <person name="Gao T."/>
            <person name="Zhang H."/>
        </authorList>
    </citation>
    <scope>NUCLEOTIDE SEQUENCE</scope>
    <source>
        <strain evidence="2">G02</strain>
    </source>
</reference>
<protein>
    <submittedName>
        <fullName evidence="2">Mitochondrial protein</fullName>
    </submittedName>
</protein>
<organism evidence="2">
    <name type="scientific">Sesamum radiatum</name>
    <name type="common">Black benniseed</name>
    <dbReference type="NCBI Taxonomy" id="300843"/>
    <lineage>
        <taxon>Eukaryota</taxon>
        <taxon>Viridiplantae</taxon>
        <taxon>Streptophyta</taxon>
        <taxon>Embryophyta</taxon>
        <taxon>Tracheophyta</taxon>
        <taxon>Spermatophyta</taxon>
        <taxon>Magnoliopsida</taxon>
        <taxon>eudicotyledons</taxon>
        <taxon>Gunneridae</taxon>
        <taxon>Pentapetalae</taxon>
        <taxon>asterids</taxon>
        <taxon>lamiids</taxon>
        <taxon>Lamiales</taxon>
        <taxon>Pedaliaceae</taxon>
        <taxon>Sesamum</taxon>
    </lineage>
</organism>
<dbReference type="Pfam" id="PF17919">
    <property type="entry name" value="RT_RNaseH_2"/>
    <property type="match status" value="1"/>
</dbReference>
<dbReference type="SUPFAM" id="SSF56672">
    <property type="entry name" value="DNA/RNA polymerases"/>
    <property type="match status" value="1"/>
</dbReference>
<comment type="caution">
    <text evidence="2">The sequence shown here is derived from an EMBL/GenBank/DDBJ whole genome shotgun (WGS) entry which is preliminary data.</text>
</comment>
<dbReference type="InterPro" id="IPR043502">
    <property type="entry name" value="DNA/RNA_pol_sf"/>
</dbReference>
<dbReference type="InterPro" id="IPR043128">
    <property type="entry name" value="Rev_trsase/Diguanyl_cyclase"/>
</dbReference>
<dbReference type="PANTHER" id="PTHR33064">
    <property type="entry name" value="POL PROTEIN"/>
    <property type="match status" value="1"/>
</dbReference>
<name>A0AAW2V4S2_SESRA</name>
<dbReference type="FunFam" id="3.30.70.270:FF:000020">
    <property type="entry name" value="Transposon Tf2-6 polyprotein-like Protein"/>
    <property type="match status" value="1"/>
</dbReference>
<evidence type="ECO:0000259" key="1">
    <source>
        <dbReference type="Pfam" id="PF17919"/>
    </source>
</evidence>
<dbReference type="AlphaFoldDB" id="A0AAW2V4S2"/>
<reference evidence="2" key="1">
    <citation type="submission" date="2020-06" db="EMBL/GenBank/DDBJ databases">
        <authorList>
            <person name="Li T."/>
            <person name="Hu X."/>
            <person name="Zhang T."/>
            <person name="Song X."/>
            <person name="Zhang H."/>
            <person name="Dai N."/>
            <person name="Sheng W."/>
            <person name="Hou X."/>
            <person name="Wei L."/>
        </authorList>
    </citation>
    <scope>NUCLEOTIDE SEQUENCE</scope>
    <source>
        <strain evidence="2">G02</strain>
        <tissue evidence="2">Leaf</tissue>
    </source>
</reference>
<dbReference type="InterPro" id="IPR051320">
    <property type="entry name" value="Viral_Replic_Matur_Polypro"/>
</dbReference>
<proteinExistence type="predicted"/>
<dbReference type="EMBL" id="JACGWJ010000004">
    <property type="protein sequence ID" value="KAL0423899.1"/>
    <property type="molecule type" value="Genomic_DNA"/>
</dbReference>
<feature type="domain" description="Reverse transcriptase/retrotransposon-derived protein RNase H-like" evidence="1">
    <location>
        <begin position="48"/>
        <end position="98"/>
    </location>
</feature>
<gene>
    <name evidence="2" type="ORF">Sradi_0924700</name>
</gene>
<evidence type="ECO:0000313" key="2">
    <source>
        <dbReference type="EMBL" id="KAL0423899.1"/>
    </source>
</evidence>
<dbReference type="Gene3D" id="3.30.70.270">
    <property type="match status" value="1"/>
</dbReference>
<accession>A0AAW2V4S2</accession>
<dbReference type="InterPro" id="IPR041577">
    <property type="entry name" value="RT_RNaseH_2"/>
</dbReference>